<evidence type="ECO:0000313" key="2">
    <source>
        <dbReference type="Proteomes" id="UP000800200"/>
    </source>
</evidence>
<gene>
    <name evidence="1" type="ORF">K469DRAFT_715913</name>
</gene>
<organism evidence="1 2">
    <name type="scientific">Zopfia rhizophila CBS 207.26</name>
    <dbReference type="NCBI Taxonomy" id="1314779"/>
    <lineage>
        <taxon>Eukaryota</taxon>
        <taxon>Fungi</taxon>
        <taxon>Dikarya</taxon>
        <taxon>Ascomycota</taxon>
        <taxon>Pezizomycotina</taxon>
        <taxon>Dothideomycetes</taxon>
        <taxon>Dothideomycetes incertae sedis</taxon>
        <taxon>Zopfiaceae</taxon>
        <taxon>Zopfia</taxon>
    </lineage>
</organism>
<dbReference type="Proteomes" id="UP000800200">
    <property type="component" value="Unassembled WGS sequence"/>
</dbReference>
<evidence type="ECO:0000313" key="1">
    <source>
        <dbReference type="EMBL" id="KAF2179819.1"/>
    </source>
</evidence>
<dbReference type="EMBL" id="ML994662">
    <property type="protein sequence ID" value="KAF2179819.1"/>
    <property type="molecule type" value="Genomic_DNA"/>
</dbReference>
<evidence type="ECO:0008006" key="3">
    <source>
        <dbReference type="Google" id="ProtNLM"/>
    </source>
</evidence>
<name>A0A6A6DNJ5_9PEZI</name>
<reference evidence="1" key="1">
    <citation type="journal article" date="2020" name="Stud. Mycol.">
        <title>101 Dothideomycetes genomes: a test case for predicting lifestyles and emergence of pathogens.</title>
        <authorList>
            <person name="Haridas S."/>
            <person name="Albert R."/>
            <person name="Binder M."/>
            <person name="Bloem J."/>
            <person name="Labutti K."/>
            <person name="Salamov A."/>
            <person name="Andreopoulos B."/>
            <person name="Baker S."/>
            <person name="Barry K."/>
            <person name="Bills G."/>
            <person name="Bluhm B."/>
            <person name="Cannon C."/>
            <person name="Castanera R."/>
            <person name="Culley D."/>
            <person name="Daum C."/>
            <person name="Ezra D."/>
            <person name="Gonzalez J."/>
            <person name="Henrissat B."/>
            <person name="Kuo A."/>
            <person name="Liang C."/>
            <person name="Lipzen A."/>
            <person name="Lutzoni F."/>
            <person name="Magnuson J."/>
            <person name="Mondo S."/>
            <person name="Nolan M."/>
            <person name="Ohm R."/>
            <person name="Pangilinan J."/>
            <person name="Park H.-J."/>
            <person name="Ramirez L."/>
            <person name="Alfaro M."/>
            <person name="Sun H."/>
            <person name="Tritt A."/>
            <person name="Yoshinaga Y."/>
            <person name="Zwiers L.-H."/>
            <person name="Turgeon B."/>
            <person name="Goodwin S."/>
            <person name="Spatafora J."/>
            <person name="Crous P."/>
            <person name="Grigoriev I."/>
        </authorList>
    </citation>
    <scope>NUCLEOTIDE SEQUENCE</scope>
    <source>
        <strain evidence="1">CBS 207.26</strain>
    </source>
</reference>
<sequence>MKNPPRISRFTLSDLNDDVLRDICDHLIIWAQSQPTGSCAKKRAPLKALSLVDRRLRALVAPQIFKKVIISGSGGRSQCLPNGDWKTAHRALSDLSNNPTIITYIKSLRFDIYGSEAPNRPAFSQDMHQFVAFLCKLPSLQRLVIYIPKPHVDGFQSAFRHIDTDSPFLFPNIKTLVFHPFTLSLLDRCPNVEEVCMHVPHWSRGFNRESPETMEAFRRELVATAKRAKKATHFDASGHWSVEHITDLVKAAPQLERLNMRGHARHYDGAFYEIMQALGSFEGLRRLDVEDASELGLGFKGGHMCGNAYFGPDGERLHRQLKKDREDAEETAAKLAFQNIASLRELWVGDYAKAERKEGYTAWTWRRSWDLVKDQIEK</sequence>
<protein>
    <recommendedName>
        <fullName evidence="3">F-box domain-containing protein</fullName>
    </recommendedName>
</protein>
<dbReference type="AlphaFoldDB" id="A0A6A6DNJ5"/>
<keyword evidence="2" id="KW-1185">Reference proteome</keyword>
<accession>A0A6A6DNJ5</accession>
<proteinExistence type="predicted"/>
<dbReference type="OrthoDB" id="3636801at2759"/>
<dbReference type="SUPFAM" id="SSF52047">
    <property type="entry name" value="RNI-like"/>
    <property type="match status" value="1"/>
</dbReference>